<dbReference type="EMBL" id="CP006997">
    <property type="protein sequence ID" value="AHD24199.1"/>
    <property type="molecule type" value="Genomic_DNA"/>
</dbReference>
<protein>
    <submittedName>
        <fullName evidence="1">Uncharacterized protein</fullName>
    </submittedName>
</protein>
<accession>V9XQ65</accession>
<sequence>MKGRLAREGAAAILCDLDELVEMHGPLVLSPPRLTVTGGFAAIADTVGLVASDPETASIEQIRQVAVFAQSILLPQGRQSA</sequence>
<name>V9XQ65_9NOCA</name>
<keyword evidence="1" id="KW-0614">Plasmid</keyword>
<dbReference type="AlphaFoldDB" id="V9XQ65"/>
<dbReference type="HOGENOM" id="CLU_180805_0_0_11"/>
<reference evidence="1 2" key="1">
    <citation type="journal article" date="2014" name="Genome Announc.">
        <title>Complete Genome of Rhodococcus pyridinivorans SB3094, a Methyl-Ethyl-Ketone-Degrading Bacterium Used for Bioaugmentation.</title>
        <authorList>
            <person name="Dueholm M.S."/>
            <person name="Albertsen M."/>
            <person name="D'Imperio S."/>
            <person name="Tale V.P."/>
            <person name="Lewis D."/>
            <person name="Nielsen P.H."/>
            <person name="Nielsen J.L."/>
        </authorList>
    </citation>
    <scope>NUCLEOTIDE SEQUENCE [LARGE SCALE GENOMIC DNA]</scope>
    <source>
        <strain evidence="2">SB3094</strain>
        <plasmid evidence="2">1</plasmid>
    </source>
</reference>
<organism evidence="1 2">
    <name type="scientific">Rhodococcus pyridinivorans SB3094</name>
    <dbReference type="NCBI Taxonomy" id="1435356"/>
    <lineage>
        <taxon>Bacteria</taxon>
        <taxon>Bacillati</taxon>
        <taxon>Actinomycetota</taxon>
        <taxon>Actinomycetes</taxon>
        <taxon>Mycobacteriales</taxon>
        <taxon>Nocardiaceae</taxon>
        <taxon>Rhodococcus</taxon>
    </lineage>
</organism>
<evidence type="ECO:0000313" key="1">
    <source>
        <dbReference type="EMBL" id="AHD24199.1"/>
    </source>
</evidence>
<dbReference type="Proteomes" id="UP000018781">
    <property type="component" value="Plasmid unnamed"/>
</dbReference>
<gene>
    <name evidence="1" type="ORF">Y013_26240</name>
</gene>
<geneLocation type="plasmid" evidence="2">
    <name>1</name>
</geneLocation>
<dbReference type="PATRIC" id="fig|1435356.3.peg.5283"/>
<proteinExistence type="predicted"/>
<dbReference type="KEGG" id="rpy:Y013_26240"/>
<evidence type="ECO:0000313" key="2">
    <source>
        <dbReference type="Proteomes" id="UP000018781"/>
    </source>
</evidence>